<protein>
    <submittedName>
        <fullName evidence="1">Uncharacterized protein</fullName>
    </submittedName>
</protein>
<dbReference type="Proteomes" id="UP000503447">
    <property type="component" value="Chromosome"/>
</dbReference>
<dbReference type="AlphaFoldDB" id="A0A6M5YLA0"/>
<proteinExistence type="predicted"/>
<dbReference type="RefSeq" id="WP_171470642.1">
    <property type="nucleotide sequence ID" value="NZ_CP053452.2"/>
</dbReference>
<dbReference type="KEGG" id="ftj:FTUN_2227"/>
<organism evidence="1 2">
    <name type="scientific">Frigoriglobus tundricola</name>
    <dbReference type="NCBI Taxonomy" id="2774151"/>
    <lineage>
        <taxon>Bacteria</taxon>
        <taxon>Pseudomonadati</taxon>
        <taxon>Planctomycetota</taxon>
        <taxon>Planctomycetia</taxon>
        <taxon>Gemmatales</taxon>
        <taxon>Gemmataceae</taxon>
        <taxon>Frigoriglobus</taxon>
    </lineage>
</organism>
<accession>A0A6M5YLA0</accession>
<sequence length="110" mass="12230">MDTNYPLTFPLFAAIEKESGCALARAFGTDIFLWLFTDEVMALREAKATDYGEFTIRTLTPQETEDLLCTPATPDSPAYTAVQLNPQLSLSVPPLIFGRDTFLGMLKRYG</sequence>
<reference evidence="2" key="1">
    <citation type="submission" date="2020-05" db="EMBL/GenBank/DDBJ databases">
        <title>Frigoriglobus tundricola gen. nov., sp. nov., a psychrotolerant cellulolytic planctomycete of the family Gemmataceae with two divergent copies of 16S rRNA gene.</title>
        <authorList>
            <person name="Kulichevskaya I.S."/>
            <person name="Ivanova A.A."/>
            <person name="Naumoff D.G."/>
            <person name="Beletsky A.V."/>
            <person name="Rijpstra W.I.C."/>
            <person name="Sinninghe Damste J.S."/>
            <person name="Mardanov A.V."/>
            <person name="Ravin N.V."/>
            <person name="Dedysh S.N."/>
        </authorList>
    </citation>
    <scope>NUCLEOTIDE SEQUENCE [LARGE SCALE GENOMIC DNA]</scope>
    <source>
        <strain evidence="2">PL17</strain>
    </source>
</reference>
<gene>
    <name evidence="1" type="ORF">FTUN_2227</name>
</gene>
<evidence type="ECO:0000313" key="1">
    <source>
        <dbReference type="EMBL" id="QJW94705.1"/>
    </source>
</evidence>
<keyword evidence="2" id="KW-1185">Reference proteome</keyword>
<name>A0A6M5YLA0_9BACT</name>
<evidence type="ECO:0000313" key="2">
    <source>
        <dbReference type="Proteomes" id="UP000503447"/>
    </source>
</evidence>
<dbReference type="EMBL" id="CP053452">
    <property type="protein sequence ID" value="QJW94705.1"/>
    <property type="molecule type" value="Genomic_DNA"/>
</dbReference>